<dbReference type="SUPFAM" id="SSF48403">
    <property type="entry name" value="Ankyrin repeat"/>
    <property type="match status" value="2"/>
</dbReference>
<feature type="compositionally biased region" description="Acidic residues" evidence="4">
    <location>
        <begin position="308"/>
        <end position="324"/>
    </location>
</feature>
<comment type="caution">
    <text evidence="5">The sequence shown here is derived from an EMBL/GenBank/DDBJ whole genome shotgun (WGS) entry which is preliminary data.</text>
</comment>
<dbReference type="STRING" id="1754192.A0A1Y1XP00"/>
<sequence length="585" mass="68644">MTVIEKENNQVLDIIKKNDLNEFKNYVKKNKFNLKKINNEQFDLLIYSIENNASFDIINFILNQFNYKNLNYYINDKNLKKNPILQAIQNNNFEIANLLQEHNTSMNYLLTQDFDIIQYLNNKENNNLLNIRNLNYILNHGYDIENLPPNLIYDLIRDNNIRSNKILKTISDHVYQNIVLNFLEYYQNGEALSEEDLEEILIEGRSQLIVEDEMYEEAIQLKNYSALKILFDHDPNDEFLIYHPINDYYLLENAVRSNDVKFVQTILNFDLFSFRSINFKKILLEAKNQNNKEIIKLLIHSSLKNANEEEEDDDDEDENEDENENESKGKFNPQHLNYLINTAIKNDDLWMVKYIMEDKQFQSSININEKDISGEYPVINAFNLSNFTIFKYLVNQGANIHINNNSHLFISMAMDKPNSIEFIRCLLQQNAPMNKEDANGNYPIIKAIKKNSVYIAFLLIKYAKKHYISFDIMDKDGNTPLILSYRLNRVEIFRYMLASLYTSLNINKTDVNGNSLLTYAVLQYDIETIKFLMAVGANPNYKNCYGKSPLDIANSKGCEMMNILLKTPKIPLNEVNQIKVLQLIY</sequence>
<reference evidence="5 6" key="1">
    <citation type="submission" date="2016-08" db="EMBL/GenBank/DDBJ databases">
        <title>A Parts List for Fungal Cellulosomes Revealed by Comparative Genomics.</title>
        <authorList>
            <consortium name="DOE Joint Genome Institute"/>
            <person name="Haitjema C.H."/>
            <person name="Gilmore S.P."/>
            <person name="Henske J.K."/>
            <person name="Solomon K.V."/>
            <person name="De Groot R."/>
            <person name="Kuo A."/>
            <person name="Mondo S.J."/>
            <person name="Salamov A.A."/>
            <person name="Labutti K."/>
            <person name="Zhao Z."/>
            <person name="Chiniquy J."/>
            <person name="Barry K."/>
            <person name="Brewer H.M."/>
            <person name="Purvine S.O."/>
            <person name="Wright A.T."/>
            <person name="Boxma B."/>
            <person name="Van Alen T."/>
            <person name="Hackstein J.H."/>
            <person name="Baker S.E."/>
            <person name="Grigoriev I.V."/>
            <person name="O'Malley M.A."/>
        </authorList>
    </citation>
    <scope>NUCLEOTIDE SEQUENCE [LARGE SCALE GENOMIC DNA]</scope>
    <source>
        <strain evidence="5 6">S4</strain>
    </source>
</reference>
<dbReference type="PANTHER" id="PTHR24198:SF165">
    <property type="entry name" value="ANKYRIN REPEAT-CONTAINING PROTEIN-RELATED"/>
    <property type="match status" value="1"/>
</dbReference>
<dbReference type="SMART" id="SM00248">
    <property type="entry name" value="ANK"/>
    <property type="match status" value="10"/>
</dbReference>
<evidence type="ECO:0000313" key="6">
    <source>
        <dbReference type="Proteomes" id="UP000193944"/>
    </source>
</evidence>
<gene>
    <name evidence="5" type="ORF">BCR32DRAFT_324433</name>
</gene>
<accession>A0A1Y1XP00</accession>
<dbReference type="OrthoDB" id="20052at2759"/>
<dbReference type="PANTHER" id="PTHR24198">
    <property type="entry name" value="ANKYRIN REPEAT AND PROTEIN KINASE DOMAIN-CONTAINING PROTEIN"/>
    <property type="match status" value="1"/>
</dbReference>
<evidence type="ECO:0000313" key="5">
    <source>
        <dbReference type="EMBL" id="ORX87452.1"/>
    </source>
</evidence>
<keyword evidence="2 3" id="KW-0040">ANK repeat</keyword>
<dbReference type="Gene3D" id="1.25.40.20">
    <property type="entry name" value="Ankyrin repeat-containing domain"/>
    <property type="match status" value="3"/>
</dbReference>
<organism evidence="5 6">
    <name type="scientific">Anaeromyces robustus</name>
    <dbReference type="NCBI Taxonomy" id="1754192"/>
    <lineage>
        <taxon>Eukaryota</taxon>
        <taxon>Fungi</taxon>
        <taxon>Fungi incertae sedis</taxon>
        <taxon>Chytridiomycota</taxon>
        <taxon>Chytridiomycota incertae sedis</taxon>
        <taxon>Neocallimastigomycetes</taxon>
        <taxon>Neocallimastigales</taxon>
        <taxon>Neocallimastigaceae</taxon>
        <taxon>Anaeromyces</taxon>
    </lineage>
</organism>
<protein>
    <submittedName>
        <fullName evidence="5">Ankyrin</fullName>
    </submittedName>
</protein>
<evidence type="ECO:0000256" key="2">
    <source>
        <dbReference type="ARBA" id="ARBA00023043"/>
    </source>
</evidence>
<dbReference type="Pfam" id="PF12796">
    <property type="entry name" value="Ank_2"/>
    <property type="match status" value="1"/>
</dbReference>
<keyword evidence="1" id="KW-0677">Repeat</keyword>
<dbReference type="InterPro" id="IPR036770">
    <property type="entry name" value="Ankyrin_rpt-contain_sf"/>
</dbReference>
<reference evidence="5 6" key="2">
    <citation type="submission" date="2016-08" db="EMBL/GenBank/DDBJ databases">
        <title>Pervasive Adenine N6-methylation of Active Genes in Fungi.</title>
        <authorList>
            <consortium name="DOE Joint Genome Institute"/>
            <person name="Mondo S.J."/>
            <person name="Dannebaum R.O."/>
            <person name="Kuo R.C."/>
            <person name="Labutti K."/>
            <person name="Haridas S."/>
            <person name="Kuo A."/>
            <person name="Salamov A."/>
            <person name="Ahrendt S.R."/>
            <person name="Lipzen A."/>
            <person name="Sullivan W."/>
            <person name="Andreopoulos W.B."/>
            <person name="Clum A."/>
            <person name="Lindquist E."/>
            <person name="Daum C."/>
            <person name="Ramamoorthy G.K."/>
            <person name="Gryganskyi A."/>
            <person name="Culley D."/>
            <person name="Magnuson J.K."/>
            <person name="James T.Y."/>
            <person name="O'Malley M.A."/>
            <person name="Stajich J.E."/>
            <person name="Spatafora J.W."/>
            <person name="Visel A."/>
            <person name="Grigoriev I.V."/>
        </authorList>
    </citation>
    <scope>NUCLEOTIDE SEQUENCE [LARGE SCALE GENOMIC DNA]</scope>
    <source>
        <strain evidence="5 6">S4</strain>
    </source>
</reference>
<evidence type="ECO:0000256" key="4">
    <source>
        <dbReference type="SAM" id="MobiDB-lite"/>
    </source>
</evidence>
<keyword evidence="6" id="KW-1185">Reference proteome</keyword>
<dbReference type="PROSITE" id="PS50297">
    <property type="entry name" value="ANK_REP_REGION"/>
    <property type="match status" value="1"/>
</dbReference>
<proteinExistence type="predicted"/>
<feature type="repeat" description="ANK" evidence="3">
    <location>
        <begin position="373"/>
        <end position="405"/>
    </location>
</feature>
<feature type="region of interest" description="Disordered" evidence="4">
    <location>
        <begin position="306"/>
        <end position="332"/>
    </location>
</feature>
<name>A0A1Y1XP00_9FUNG</name>
<evidence type="ECO:0000256" key="3">
    <source>
        <dbReference type="PROSITE-ProRule" id="PRU00023"/>
    </source>
</evidence>
<dbReference type="InterPro" id="IPR002110">
    <property type="entry name" value="Ankyrin_rpt"/>
</dbReference>
<dbReference type="PROSITE" id="PS50088">
    <property type="entry name" value="ANK_REPEAT"/>
    <property type="match status" value="2"/>
</dbReference>
<dbReference type="Proteomes" id="UP000193944">
    <property type="component" value="Unassembled WGS sequence"/>
</dbReference>
<dbReference type="EMBL" id="MCFG01000008">
    <property type="protein sequence ID" value="ORX87452.1"/>
    <property type="molecule type" value="Genomic_DNA"/>
</dbReference>
<dbReference type="AlphaFoldDB" id="A0A1Y1XP00"/>
<evidence type="ECO:0000256" key="1">
    <source>
        <dbReference type="ARBA" id="ARBA00022737"/>
    </source>
</evidence>
<feature type="repeat" description="ANK" evidence="3">
    <location>
        <begin position="512"/>
        <end position="544"/>
    </location>
</feature>